<evidence type="ECO:0000256" key="2">
    <source>
        <dbReference type="ARBA" id="ARBA00022475"/>
    </source>
</evidence>
<dbReference type="SUPFAM" id="SSF50331">
    <property type="entry name" value="MOP-like"/>
    <property type="match status" value="1"/>
</dbReference>
<evidence type="ECO:0000256" key="7">
    <source>
        <dbReference type="ARBA" id="ARBA00023065"/>
    </source>
</evidence>
<dbReference type="InterPro" id="IPR013611">
    <property type="entry name" value="Transp-assoc_OB_typ2"/>
</dbReference>
<dbReference type="SMART" id="SM00382">
    <property type="entry name" value="AAA"/>
    <property type="match status" value="1"/>
</dbReference>
<proteinExistence type="predicted"/>
<evidence type="ECO:0000313" key="10">
    <source>
        <dbReference type="EMBL" id="AMP11866.1"/>
    </source>
</evidence>
<keyword evidence="5" id="KW-0067">ATP-binding</keyword>
<evidence type="ECO:0000256" key="8">
    <source>
        <dbReference type="ARBA" id="ARBA00023136"/>
    </source>
</evidence>
<keyword evidence="1" id="KW-0813">Transport</keyword>
<dbReference type="RefSeq" id="WP_061534758.1">
    <property type="nucleotide sequence ID" value="NZ_CP013233.1"/>
</dbReference>
<keyword evidence="4" id="KW-0547">Nucleotide-binding</keyword>
<dbReference type="InterPro" id="IPR015853">
    <property type="entry name" value="ABC_transpr_FbpC"/>
</dbReference>
<dbReference type="InterPro" id="IPR027417">
    <property type="entry name" value="P-loop_NTPase"/>
</dbReference>
<dbReference type="InterPro" id="IPR050093">
    <property type="entry name" value="ABC_SmlMolc_Importer"/>
</dbReference>
<keyword evidence="2" id="KW-1003">Cell membrane</keyword>
<dbReference type="GO" id="GO:0016887">
    <property type="term" value="F:ATP hydrolysis activity"/>
    <property type="evidence" value="ECO:0007669"/>
    <property type="project" value="InterPro"/>
</dbReference>
<dbReference type="InterPro" id="IPR008995">
    <property type="entry name" value="Mo/tungstate-bd_C_term_dom"/>
</dbReference>
<keyword evidence="11" id="KW-1185">Reference proteome</keyword>
<dbReference type="PATRIC" id="fig|279058.17.peg.4537"/>
<dbReference type="Gene3D" id="2.40.50.100">
    <property type="match status" value="1"/>
</dbReference>
<dbReference type="CDD" id="cd03259">
    <property type="entry name" value="ABC_Carb_Solutes_like"/>
    <property type="match status" value="1"/>
</dbReference>
<dbReference type="Pfam" id="PF08402">
    <property type="entry name" value="TOBE_2"/>
    <property type="match status" value="1"/>
</dbReference>
<evidence type="ECO:0000256" key="3">
    <source>
        <dbReference type="ARBA" id="ARBA00022496"/>
    </source>
</evidence>
<evidence type="ECO:0000256" key="5">
    <source>
        <dbReference type="ARBA" id="ARBA00022840"/>
    </source>
</evidence>
<dbReference type="PANTHER" id="PTHR42781:SF4">
    <property type="entry name" value="SPERMIDINE_PUTRESCINE IMPORT ATP-BINDING PROTEIN POTA"/>
    <property type="match status" value="1"/>
</dbReference>
<dbReference type="PROSITE" id="PS00211">
    <property type="entry name" value="ABC_TRANSPORTER_1"/>
    <property type="match status" value="1"/>
</dbReference>
<dbReference type="EMBL" id="CP013235">
    <property type="protein sequence ID" value="AMP11866.1"/>
    <property type="molecule type" value="Genomic_DNA"/>
</dbReference>
<dbReference type="OrthoDB" id="5298774at2"/>
<dbReference type="PROSITE" id="PS50893">
    <property type="entry name" value="ABC_TRANSPORTER_2"/>
    <property type="match status" value="1"/>
</dbReference>
<gene>
    <name evidence="10" type="ORF">CAter282_4206</name>
</gene>
<dbReference type="Gene3D" id="3.40.50.300">
    <property type="entry name" value="P-loop containing nucleotide triphosphate hydrolases"/>
    <property type="match status" value="1"/>
</dbReference>
<dbReference type="Proteomes" id="UP000071778">
    <property type="component" value="Chromosome"/>
</dbReference>
<dbReference type="InterPro" id="IPR003439">
    <property type="entry name" value="ABC_transporter-like_ATP-bd"/>
</dbReference>
<organism evidence="10 11">
    <name type="scientific">Collimonas arenae</name>
    <dbReference type="NCBI Taxonomy" id="279058"/>
    <lineage>
        <taxon>Bacteria</taxon>
        <taxon>Pseudomonadati</taxon>
        <taxon>Pseudomonadota</taxon>
        <taxon>Betaproteobacteria</taxon>
        <taxon>Burkholderiales</taxon>
        <taxon>Oxalobacteraceae</taxon>
        <taxon>Collimonas</taxon>
    </lineage>
</organism>
<dbReference type="InterPro" id="IPR017871">
    <property type="entry name" value="ABC_transporter-like_CS"/>
</dbReference>
<reference evidence="10 11" key="1">
    <citation type="submission" date="2015-11" db="EMBL/GenBank/DDBJ databases">
        <title>Exploring the genomic traits of fungus-feeding bacterial genus Collimonas.</title>
        <authorList>
            <person name="Song C."/>
            <person name="Schmidt R."/>
            <person name="de Jager V."/>
            <person name="Krzyzanowska D."/>
            <person name="Jongedijk E."/>
            <person name="Cankar K."/>
            <person name="Beekwilder J."/>
            <person name="van Veen A."/>
            <person name="de Boer W."/>
            <person name="van Veen J.A."/>
            <person name="Garbeva P."/>
        </authorList>
    </citation>
    <scope>NUCLEOTIDE SEQUENCE [LARGE SCALE GENOMIC DNA]</scope>
    <source>
        <strain evidence="10 11">Ter282</strain>
    </source>
</reference>
<dbReference type="SUPFAM" id="SSF52540">
    <property type="entry name" value="P-loop containing nucleoside triphosphate hydrolases"/>
    <property type="match status" value="1"/>
</dbReference>
<keyword evidence="7" id="KW-0406">Ion transport</keyword>
<protein>
    <submittedName>
        <fullName evidence="10">ABC transporter family protein</fullName>
    </submittedName>
</protein>
<keyword evidence="6" id="KW-0408">Iron</keyword>
<keyword evidence="8" id="KW-0472">Membrane</keyword>
<keyword evidence="3" id="KW-0410">Iron transport</keyword>
<dbReference type="AlphaFoldDB" id="A0A127QPC1"/>
<name>A0A127QPC1_9BURK</name>
<evidence type="ECO:0000256" key="6">
    <source>
        <dbReference type="ARBA" id="ARBA00023004"/>
    </source>
</evidence>
<evidence type="ECO:0000313" key="11">
    <source>
        <dbReference type="Proteomes" id="UP000071778"/>
    </source>
</evidence>
<dbReference type="GO" id="GO:0043190">
    <property type="term" value="C:ATP-binding cassette (ABC) transporter complex"/>
    <property type="evidence" value="ECO:0007669"/>
    <property type="project" value="InterPro"/>
</dbReference>
<evidence type="ECO:0000256" key="4">
    <source>
        <dbReference type="ARBA" id="ARBA00022741"/>
    </source>
</evidence>
<dbReference type="FunFam" id="3.40.50.300:FF:000425">
    <property type="entry name" value="Probable ABC transporter, ATP-binding subunit"/>
    <property type="match status" value="1"/>
</dbReference>
<dbReference type="Pfam" id="PF00005">
    <property type="entry name" value="ABC_tran"/>
    <property type="match status" value="1"/>
</dbReference>
<evidence type="ECO:0000259" key="9">
    <source>
        <dbReference type="PROSITE" id="PS50893"/>
    </source>
</evidence>
<dbReference type="GO" id="GO:0015408">
    <property type="term" value="F:ABC-type ferric iron transporter activity"/>
    <property type="evidence" value="ECO:0007669"/>
    <property type="project" value="InterPro"/>
</dbReference>
<accession>A0A127QPC1</accession>
<evidence type="ECO:0000256" key="1">
    <source>
        <dbReference type="ARBA" id="ARBA00022448"/>
    </source>
</evidence>
<dbReference type="GO" id="GO:0015697">
    <property type="term" value="P:quaternary ammonium group transport"/>
    <property type="evidence" value="ECO:0007669"/>
    <property type="project" value="UniProtKB-ARBA"/>
</dbReference>
<dbReference type="InterPro" id="IPR003593">
    <property type="entry name" value="AAA+_ATPase"/>
</dbReference>
<dbReference type="GO" id="GO:0005524">
    <property type="term" value="F:ATP binding"/>
    <property type="evidence" value="ECO:0007669"/>
    <property type="project" value="UniProtKB-KW"/>
</dbReference>
<feature type="domain" description="ABC transporter" evidence="9">
    <location>
        <begin position="3"/>
        <end position="237"/>
    </location>
</feature>
<dbReference type="PANTHER" id="PTHR42781">
    <property type="entry name" value="SPERMIDINE/PUTRESCINE IMPORT ATP-BINDING PROTEIN POTA"/>
    <property type="match status" value="1"/>
</dbReference>
<sequence>MFLTLDQVSVRYPTAAAPAVNAVSLQLAAGQLGVLIGPSGSGKTSLLRAIAGLEQAQSGQIVLDHTLLDGPGTRVAAEQRRIGMVFQDFALFPHLDIAANIGFGLHGMGKQQRMRRVDEMLALVGLEGSQEKYPHQLSGGQQQRVALARALAPEPRLLLLDEPFSSLDVELRERLAHDVRQILTQARITALMVTHDQMEAFAVGDVVGVMQAGQLEQWARPYDLYHRPATRFVADFIGHGVMLAGRLVQSDGRLTVSTALGELQDVSAAALPEIRTDSDAGRQFDVLLRSDDIVHDDASPFKARIVRKSFRGAEFLYTLQLASGQELLALVPSHHDHAIDEWIGIKLDVNHVVTFPL</sequence>